<reference evidence="1 2" key="1">
    <citation type="submission" date="2016-10" db="EMBL/GenBank/DDBJ databases">
        <title>The genome sequence of Colletotrichum fioriniae PJ7.</title>
        <authorList>
            <person name="Baroncelli R."/>
        </authorList>
    </citation>
    <scope>NUCLEOTIDE SEQUENCE [LARGE SCALE GENOMIC DNA]</scope>
    <source>
        <strain evidence="1 2">Tom-12</strain>
    </source>
</reference>
<sequence length="122" mass="13155">MLAESRRALFELLLTRLSLIFQKKALTDAIIPNHGLAWSAAALSAWMRGCFKSMIVELAERKGALPASGSSASVPALSSVISVLYASSVERSASSYSSGRFVTRPRFVAGRLLTDIDYVTLC</sequence>
<dbReference type="GeneID" id="85416722"/>
<accession>A0ABQ9QID1</accession>
<proteinExistence type="predicted"/>
<name>A0ABQ9QID1_9PEZI</name>
<gene>
    <name evidence="1" type="ORF">CTAM01_16491</name>
</gene>
<organism evidence="1 2">
    <name type="scientific">Colletotrichum tamarilloi</name>
    <dbReference type="NCBI Taxonomy" id="1209934"/>
    <lineage>
        <taxon>Eukaryota</taxon>
        <taxon>Fungi</taxon>
        <taxon>Dikarya</taxon>
        <taxon>Ascomycota</taxon>
        <taxon>Pezizomycotina</taxon>
        <taxon>Sordariomycetes</taxon>
        <taxon>Hypocreomycetidae</taxon>
        <taxon>Glomerellales</taxon>
        <taxon>Glomerellaceae</taxon>
        <taxon>Colletotrichum</taxon>
        <taxon>Colletotrichum acutatum species complex</taxon>
    </lineage>
</organism>
<evidence type="ECO:0000313" key="1">
    <source>
        <dbReference type="EMBL" id="KAK1471649.1"/>
    </source>
</evidence>
<comment type="caution">
    <text evidence="1">The sequence shown here is derived from an EMBL/GenBank/DDBJ whole genome shotgun (WGS) entry which is preliminary data.</text>
</comment>
<protein>
    <submittedName>
        <fullName evidence="1">Uncharacterized protein</fullName>
    </submittedName>
</protein>
<dbReference type="EMBL" id="MLFU01000228">
    <property type="protein sequence ID" value="KAK1471649.1"/>
    <property type="molecule type" value="Genomic_DNA"/>
</dbReference>
<keyword evidence="2" id="KW-1185">Reference proteome</keyword>
<dbReference type="Proteomes" id="UP001227543">
    <property type="component" value="Unassembled WGS sequence"/>
</dbReference>
<evidence type="ECO:0000313" key="2">
    <source>
        <dbReference type="Proteomes" id="UP001227543"/>
    </source>
</evidence>
<dbReference type="RefSeq" id="XP_060372925.1">
    <property type="nucleotide sequence ID" value="XM_060532484.1"/>
</dbReference>